<dbReference type="SUPFAM" id="SSF46938">
    <property type="entry name" value="CRAL/TRIO N-terminal domain"/>
    <property type="match status" value="1"/>
</dbReference>
<dbReference type="InterPro" id="IPR051064">
    <property type="entry name" value="SEC14/CRAL-TRIO_domain"/>
</dbReference>
<dbReference type="Gene3D" id="3.40.525.10">
    <property type="entry name" value="CRAL-TRIO lipid binding domain"/>
    <property type="match status" value="2"/>
</dbReference>
<feature type="domain" description="CRAL-TRIO" evidence="1">
    <location>
        <begin position="1"/>
        <end position="139"/>
    </location>
</feature>
<dbReference type="OrthoDB" id="1434354at2759"/>
<organism evidence="2 3">
    <name type="scientific">Orchesella cincta</name>
    <name type="common">Springtail</name>
    <name type="synonym">Podura cincta</name>
    <dbReference type="NCBI Taxonomy" id="48709"/>
    <lineage>
        <taxon>Eukaryota</taxon>
        <taxon>Metazoa</taxon>
        <taxon>Ecdysozoa</taxon>
        <taxon>Arthropoda</taxon>
        <taxon>Hexapoda</taxon>
        <taxon>Collembola</taxon>
        <taxon>Entomobryomorpha</taxon>
        <taxon>Entomobryoidea</taxon>
        <taxon>Orchesellidae</taxon>
        <taxon>Orchesellinae</taxon>
        <taxon>Orchesella</taxon>
    </lineage>
</organism>
<dbReference type="SUPFAM" id="SSF52087">
    <property type="entry name" value="CRAL/TRIO domain"/>
    <property type="match status" value="1"/>
</dbReference>
<name>A0A1D2M795_ORCCI</name>
<reference evidence="2 3" key="1">
    <citation type="journal article" date="2016" name="Genome Biol. Evol.">
        <title>Gene Family Evolution Reflects Adaptation to Soil Environmental Stressors in the Genome of the Collembolan Orchesella cincta.</title>
        <authorList>
            <person name="Faddeeva-Vakhrusheva A."/>
            <person name="Derks M.F."/>
            <person name="Anvar S.Y."/>
            <person name="Agamennone V."/>
            <person name="Suring W."/>
            <person name="Smit S."/>
            <person name="van Straalen N.M."/>
            <person name="Roelofs D."/>
        </authorList>
    </citation>
    <scope>NUCLEOTIDE SEQUENCE [LARGE SCALE GENOMIC DNA]</scope>
    <source>
        <tissue evidence="2">Mixed pool</tissue>
    </source>
</reference>
<dbReference type="PROSITE" id="PS50191">
    <property type="entry name" value="CRAL_TRIO"/>
    <property type="match status" value="1"/>
</dbReference>
<dbReference type="GO" id="GO:0005737">
    <property type="term" value="C:cytoplasm"/>
    <property type="evidence" value="ECO:0007669"/>
    <property type="project" value="TreeGrafter"/>
</dbReference>
<evidence type="ECO:0000313" key="3">
    <source>
        <dbReference type="Proteomes" id="UP000094527"/>
    </source>
</evidence>
<evidence type="ECO:0000313" key="2">
    <source>
        <dbReference type="EMBL" id="ODM88860.1"/>
    </source>
</evidence>
<dbReference type="InterPro" id="IPR036273">
    <property type="entry name" value="CRAL/TRIO_N_dom_sf"/>
</dbReference>
<dbReference type="Pfam" id="PF00650">
    <property type="entry name" value="CRAL_TRIO"/>
    <property type="match status" value="1"/>
</dbReference>
<dbReference type="PANTHER" id="PTHR23324">
    <property type="entry name" value="SEC14 RELATED PROTEIN"/>
    <property type="match status" value="1"/>
</dbReference>
<dbReference type="Proteomes" id="UP000094527">
    <property type="component" value="Unassembled WGS sequence"/>
</dbReference>
<dbReference type="InterPro" id="IPR036865">
    <property type="entry name" value="CRAL-TRIO_dom_sf"/>
</dbReference>
<dbReference type="AlphaFoldDB" id="A0A1D2M795"/>
<sequence length="139" mass="16520">MIFQFKAAVYPKLSLEMMKHDVYLLRWIRAKNLDVQLAERDILEMVKFVRVNKIENIMEEDFGDIMDEFPYHMDIVSFKLSPTPTIHVLLNMLRPFFSESTNRALKIFGPNKTKWKPYLDARIDPNKLPEQFGGNRLDR</sequence>
<accession>A0A1D2M795</accession>
<dbReference type="InterPro" id="IPR001251">
    <property type="entry name" value="CRAL-TRIO_dom"/>
</dbReference>
<comment type="caution">
    <text evidence="2">The sequence shown here is derived from an EMBL/GenBank/DDBJ whole genome shotgun (WGS) entry which is preliminary data.</text>
</comment>
<proteinExistence type="predicted"/>
<dbReference type="EMBL" id="LJIJ01003110">
    <property type="protein sequence ID" value="ODM88860.1"/>
    <property type="molecule type" value="Genomic_DNA"/>
</dbReference>
<gene>
    <name evidence="2" type="ORF">Ocin01_17821</name>
</gene>
<evidence type="ECO:0000259" key="1">
    <source>
        <dbReference type="PROSITE" id="PS50191"/>
    </source>
</evidence>
<dbReference type="PANTHER" id="PTHR23324:SF83">
    <property type="entry name" value="SEC14-LIKE PROTEIN 2"/>
    <property type="match status" value="1"/>
</dbReference>
<keyword evidence="3" id="KW-1185">Reference proteome</keyword>
<protein>
    <submittedName>
        <fullName evidence="2">SEC14-like protein 3</fullName>
    </submittedName>
</protein>